<sequence length="35" mass="4149">MQAILKSTCPFIRSLKCSLHQTLTQPRYTWLEILQ</sequence>
<protein>
    <submittedName>
        <fullName evidence="1">Uncharacterized protein</fullName>
    </submittedName>
</protein>
<name>A0A8S5RKA9_9VIRU</name>
<organism evidence="1">
    <name type="scientific">virus sp. ctBM815</name>
    <dbReference type="NCBI Taxonomy" id="2825806"/>
    <lineage>
        <taxon>Viruses</taxon>
    </lineage>
</organism>
<proteinExistence type="predicted"/>
<reference evidence="1" key="1">
    <citation type="journal article" date="2021" name="Proc. Natl. Acad. Sci. U.S.A.">
        <title>A Catalog of Tens of Thousands of Viruses from Human Metagenomes Reveals Hidden Associations with Chronic Diseases.</title>
        <authorList>
            <person name="Tisza M.J."/>
            <person name="Buck C.B."/>
        </authorList>
    </citation>
    <scope>NUCLEOTIDE SEQUENCE</scope>
    <source>
        <strain evidence="1">CtBM815</strain>
    </source>
</reference>
<evidence type="ECO:0000313" key="1">
    <source>
        <dbReference type="EMBL" id="DAE31799.1"/>
    </source>
</evidence>
<accession>A0A8S5RKA9</accession>
<dbReference type="EMBL" id="BK059109">
    <property type="protein sequence ID" value="DAE31799.1"/>
    <property type="molecule type" value="Genomic_DNA"/>
</dbReference>